<dbReference type="PANTHER" id="PTHR47859:SF1">
    <property type="entry name" value="PENTATRICOPEPTIDE REPEAT-CONTAINING PROTEIN"/>
    <property type="match status" value="1"/>
</dbReference>
<protein>
    <submittedName>
        <fullName evidence="3">Pentatricopeptide repeat-containing protein</fullName>
        <ecNumber evidence="3">2.1.1.204</ecNumber>
    </submittedName>
</protein>
<evidence type="ECO:0000313" key="3">
    <source>
        <dbReference type="EMBL" id="PKA58288.1"/>
    </source>
</evidence>
<evidence type="ECO:0000313" key="4">
    <source>
        <dbReference type="Proteomes" id="UP000236161"/>
    </source>
</evidence>
<dbReference type="OrthoDB" id="119302at2759"/>
<dbReference type="InterPro" id="IPR002885">
    <property type="entry name" value="PPR_rpt"/>
</dbReference>
<keyword evidence="4" id="KW-1185">Reference proteome</keyword>
<dbReference type="PANTHER" id="PTHR47859">
    <property type="entry name" value="PENTATRICOPEPTIDE REPEAT-CONTAINING PROTEIN"/>
    <property type="match status" value="1"/>
</dbReference>
<dbReference type="STRING" id="1088818.A0A2I0ARW3"/>
<dbReference type="Proteomes" id="UP000236161">
    <property type="component" value="Unassembled WGS sequence"/>
</dbReference>
<feature type="repeat" description="PPR" evidence="2">
    <location>
        <begin position="276"/>
        <end position="310"/>
    </location>
</feature>
<accession>A0A2I0ARW3</accession>
<dbReference type="GO" id="GO:0008168">
    <property type="term" value="F:methyltransferase activity"/>
    <property type="evidence" value="ECO:0007669"/>
    <property type="project" value="UniProtKB-KW"/>
</dbReference>
<proteinExistence type="predicted"/>
<dbReference type="PROSITE" id="PS51375">
    <property type="entry name" value="PPR"/>
    <property type="match status" value="1"/>
</dbReference>
<dbReference type="Gene3D" id="1.25.40.10">
    <property type="entry name" value="Tetratricopeptide repeat domain"/>
    <property type="match status" value="3"/>
</dbReference>
<keyword evidence="1" id="KW-0677">Repeat</keyword>
<keyword evidence="3" id="KW-0808">Transferase</keyword>
<dbReference type="AlphaFoldDB" id="A0A2I0ARW3"/>
<dbReference type="EMBL" id="KZ451955">
    <property type="protein sequence ID" value="PKA58288.1"/>
    <property type="molecule type" value="Genomic_DNA"/>
</dbReference>
<evidence type="ECO:0000256" key="1">
    <source>
        <dbReference type="ARBA" id="ARBA00022737"/>
    </source>
</evidence>
<name>A0A2I0ARW3_9ASPA</name>
<sequence length="769" mass="88022">MLMKALAWLTSLRETDNLQAGLPLCNIVLGECINKQSTMHIARCLDLMDIELMGKSEITYYELLKYCVMQKSLSAVHDLWKDYNKQYTPSILILRKFIWSFTRLNDMESAFRVLQYMVKVISGKCFFLGRFGQGLYQMSSLDIPIPPVSKSPNEEFWLHENVSFERMPNGNVVRQEDYLRMLYISGEEFDHFADNSDSTDACFVPKTIDSAISSFDESRFSFELNGRTNLQQLPSMEHLLVMNEELVKNSTAFLKDKTLGCGKLKLKVARCVLKLLRWSFNDVIQCCARFGTWETAKLLFAQMHVLGVKPSPHTYEGLVRAASYRKGHAYGLKLLESLERRNIKTCSNSLGMLSAEHSKDLQLNIAEYLLGKISDCLPKYIYPFNVFLVACDVMDKPERAIPMLARLKHLNIPPNIKTFEILFSLFGNFNAPYESGNLLSHSHVLERIKHIEKDMIKYGVQHSYISMKNLIRALGTEGMIPEMLQRLEVSSNMLLAWDPGQITDLYNIVLHALVEARDSLTAAVYFKKMRFFQFPANAVTYLIMMECCSLITCSRTAFALTSLMLRDGFFPEIVTYTVLVKVLLSCNNLEGALDLLNQASSDGMRLEVQLFNEVLYAAYVKISSERCAKEFKKQLIDVVELILEQMHRGKVKPDSTTCACTFSAYTELGFHRTAVEALRVLSLRMISKDEEYVNQEKRNAFEQLVCSEDPDVESKIISIFKDSKEYFATALLSLRWCSFLMGHPVSWSLEESLWAQRLSSSYSSRKQVI</sequence>
<dbReference type="EC" id="2.1.1.204" evidence="3"/>
<reference evidence="3 4" key="1">
    <citation type="journal article" date="2017" name="Nature">
        <title>The Apostasia genome and the evolution of orchids.</title>
        <authorList>
            <person name="Zhang G.Q."/>
            <person name="Liu K.W."/>
            <person name="Li Z."/>
            <person name="Lohaus R."/>
            <person name="Hsiao Y.Y."/>
            <person name="Niu S.C."/>
            <person name="Wang J.Y."/>
            <person name="Lin Y.C."/>
            <person name="Xu Q."/>
            <person name="Chen L.J."/>
            <person name="Yoshida K."/>
            <person name="Fujiwara S."/>
            <person name="Wang Z.W."/>
            <person name="Zhang Y.Q."/>
            <person name="Mitsuda N."/>
            <person name="Wang M."/>
            <person name="Liu G.H."/>
            <person name="Pecoraro L."/>
            <person name="Huang H.X."/>
            <person name="Xiao X.J."/>
            <person name="Lin M."/>
            <person name="Wu X.Y."/>
            <person name="Wu W.L."/>
            <person name="Chen Y.Y."/>
            <person name="Chang S.B."/>
            <person name="Sakamoto S."/>
            <person name="Ohme-Takagi M."/>
            <person name="Yagi M."/>
            <person name="Zeng S.J."/>
            <person name="Shen C.Y."/>
            <person name="Yeh C.M."/>
            <person name="Luo Y.B."/>
            <person name="Tsai W.C."/>
            <person name="Van de Peer Y."/>
            <person name="Liu Z.J."/>
        </authorList>
    </citation>
    <scope>NUCLEOTIDE SEQUENCE [LARGE SCALE GENOMIC DNA]</scope>
    <source>
        <strain evidence="4">cv. Shenzhen</strain>
        <tissue evidence="3">Stem</tissue>
    </source>
</reference>
<keyword evidence="3" id="KW-0489">Methyltransferase</keyword>
<dbReference type="InterPro" id="IPR011990">
    <property type="entry name" value="TPR-like_helical_dom_sf"/>
</dbReference>
<gene>
    <name evidence="3" type="ORF">AXF42_Ash013012</name>
</gene>
<dbReference type="NCBIfam" id="TIGR00756">
    <property type="entry name" value="PPR"/>
    <property type="match status" value="1"/>
</dbReference>
<dbReference type="GO" id="GO:0032259">
    <property type="term" value="P:methylation"/>
    <property type="evidence" value="ECO:0007669"/>
    <property type="project" value="UniProtKB-KW"/>
</dbReference>
<dbReference type="Pfam" id="PF01535">
    <property type="entry name" value="PPR"/>
    <property type="match status" value="2"/>
</dbReference>
<organism evidence="3 4">
    <name type="scientific">Apostasia shenzhenica</name>
    <dbReference type="NCBI Taxonomy" id="1088818"/>
    <lineage>
        <taxon>Eukaryota</taxon>
        <taxon>Viridiplantae</taxon>
        <taxon>Streptophyta</taxon>
        <taxon>Embryophyta</taxon>
        <taxon>Tracheophyta</taxon>
        <taxon>Spermatophyta</taxon>
        <taxon>Magnoliopsida</taxon>
        <taxon>Liliopsida</taxon>
        <taxon>Asparagales</taxon>
        <taxon>Orchidaceae</taxon>
        <taxon>Apostasioideae</taxon>
        <taxon>Apostasia</taxon>
    </lineage>
</organism>
<evidence type="ECO:0000256" key="2">
    <source>
        <dbReference type="PROSITE-ProRule" id="PRU00708"/>
    </source>
</evidence>